<accession>A0A0V1MR90</accession>
<dbReference type="EMBL" id="JYDO01000057">
    <property type="protein sequence ID" value="KRZ73886.1"/>
    <property type="molecule type" value="Genomic_DNA"/>
</dbReference>
<name>A0A0V1MR90_9BILA</name>
<proteinExistence type="predicted"/>
<sequence length="60" mass="6823">MVAMCIVLDIRLLPNGPSSWSMSTSSISCILFVCQRMNLHKKKNIIGINRMRKQRDGSEN</sequence>
<gene>
    <name evidence="1" type="ORF">T10_5728</name>
</gene>
<dbReference type="Proteomes" id="UP000054843">
    <property type="component" value="Unassembled WGS sequence"/>
</dbReference>
<evidence type="ECO:0000313" key="2">
    <source>
        <dbReference type="Proteomes" id="UP000054843"/>
    </source>
</evidence>
<dbReference type="AlphaFoldDB" id="A0A0V1MR90"/>
<evidence type="ECO:0000313" key="1">
    <source>
        <dbReference type="EMBL" id="KRZ73886.1"/>
    </source>
</evidence>
<reference evidence="1 2" key="1">
    <citation type="submission" date="2015-01" db="EMBL/GenBank/DDBJ databases">
        <title>Evolution of Trichinella species and genotypes.</title>
        <authorList>
            <person name="Korhonen P.K."/>
            <person name="Edoardo P."/>
            <person name="Giuseppe L.R."/>
            <person name="Gasser R.B."/>
        </authorList>
    </citation>
    <scope>NUCLEOTIDE SEQUENCE [LARGE SCALE GENOMIC DNA]</scope>
    <source>
        <strain evidence="1">ISS1980</strain>
    </source>
</reference>
<comment type="caution">
    <text evidence="1">The sequence shown here is derived from an EMBL/GenBank/DDBJ whole genome shotgun (WGS) entry which is preliminary data.</text>
</comment>
<organism evidence="1 2">
    <name type="scientific">Trichinella papuae</name>
    <dbReference type="NCBI Taxonomy" id="268474"/>
    <lineage>
        <taxon>Eukaryota</taxon>
        <taxon>Metazoa</taxon>
        <taxon>Ecdysozoa</taxon>
        <taxon>Nematoda</taxon>
        <taxon>Enoplea</taxon>
        <taxon>Dorylaimia</taxon>
        <taxon>Trichinellida</taxon>
        <taxon>Trichinellidae</taxon>
        <taxon>Trichinella</taxon>
    </lineage>
</organism>
<protein>
    <submittedName>
        <fullName evidence="1">Uncharacterized protein</fullName>
    </submittedName>
</protein>
<keyword evidence="2" id="KW-1185">Reference proteome</keyword>